<reference evidence="5 6" key="1">
    <citation type="submission" date="2022-05" db="EMBL/GenBank/DDBJ databases">
        <title>Chromosome-level reference genomes for two strains of Caenorhabditis briggsae: an improved platform for comparative genomics.</title>
        <authorList>
            <person name="Stevens L."/>
            <person name="Andersen E.C."/>
        </authorList>
    </citation>
    <scope>NUCLEOTIDE SEQUENCE [LARGE SCALE GENOMIC DNA]</scope>
    <source>
        <strain evidence="5">QX1410_ONT</strain>
        <tissue evidence="5">Whole-organism</tissue>
    </source>
</reference>
<dbReference type="CDD" id="cd21504">
    <property type="entry name" value="PPP2R3A_B-like"/>
    <property type="match status" value="1"/>
</dbReference>
<feature type="compositionally biased region" description="Polar residues" evidence="3">
    <location>
        <begin position="933"/>
        <end position="944"/>
    </location>
</feature>
<dbReference type="EMBL" id="CP090896">
    <property type="protein sequence ID" value="ULT79734.1"/>
    <property type="molecule type" value="Genomic_DNA"/>
</dbReference>
<dbReference type="PANTHER" id="PTHR14095:SF0">
    <property type="entry name" value="MIP22305P"/>
    <property type="match status" value="1"/>
</dbReference>
<dbReference type="Proteomes" id="UP000827892">
    <property type="component" value="Chromosome X"/>
</dbReference>
<dbReference type="FunFam" id="1.10.238.10:FF:000025">
    <property type="entry name" value="serine/threonine-protein phosphatase 2A regulatory subunit B'' subunit alpha"/>
    <property type="match status" value="1"/>
</dbReference>
<feature type="region of interest" description="Disordered" evidence="3">
    <location>
        <begin position="344"/>
        <end position="417"/>
    </location>
</feature>
<feature type="region of interest" description="Disordered" evidence="3">
    <location>
        <begin position="831"/>
        <end position="852"/>
    </location>
</feature>
<dbReference type="InterPro" id="IPR011992">
    <property type="entry name" value="EF-hand-dom_pair"/>
</dbReference>
<keyword evidence="2" id="KW-0106">Calcium</keyword>
<organism evidence="5 6">
    <name type="scientific">Caenorhabditis briggsae</name>
    <dbReference type="NCBI Taxonomy" id="6238"/>
    <lineage>
        <taxon>Eukaryota</taxon>
        <taxon>Metazoa</taxon>
        <taxon>Ecdysozoa</taxon>
        <taxon>Nematoda</taxon>
        <taxon>Chromadorea</taxon>
        <taxon>Rhabditida</taxon>
        <taxon>Rhabditina</taxon>
        <taxon>Rhabditomorpha</taxon>
        <taxon>Rhabditoidea</taxon>
        <taxon>Rhabditidae</taxon>
        <taxon>Peloderinae</taxon>
        <taxon>Caenorhabditis</taxon>
    </lineage>
</organism>
<feature type="domain" description="EF-hand" evidence="4">
    <location>
        <begin position="1272"/>
        <end position="1307"/>
    </location>
</feature>
<keyword evidence="1" id="KW-0479">Metal-binding</keyword>
<feature type="compositionally biased region" description="Low complexity" evidence="3">
    <location>
        <begin position="139"/>
        <end position="152"/>
    </location>
</feature>
<evidence type="ECO:0000313" key="6">
    <source>
        <dbReference type="Proteomes" id="UP000827892"/>
    </source>
</evidence>
<evidence type="ECO:0000259" key="4">
    <source>
        <dbReference type="PROSITE" id="PS50222"/>
    </source>
</evidence>
<feature type="compositionally biased region" description="Basic and acidic residues" evidence="3">
    <location>
        <begin position="509"/>
        <end position="521"/>
    </location>
</feature>
<dbReference type="InterPro" id="IPR048855">
    <property type="entry name" value="P2R3A_B_D_EF-hand"/>
</dbReference>
<dbReference type="Gene3D" id="1.10.238.220">
    <property type="match status" value="1"/>
</dbReference>
<feature type="region of interest" description="Disordered" evidence="3">
    <location>
        <begin position="654"/>
        <end position="698"/>
    </location>
</feature>
<evidence type="ECO:0000256" key="1">
    <source>
        <dbReference type="ARBA" id="ARBA00022723"/>
    </source>
</evidence>
<evidence type="ECO:0000313" key="5">
    <source>
        <dbReference type="EMBL" id="ULT79734.1"/>
    </source>
</evidence>
<feature type="compositionally biased region" description="Polar residues" evidence="3">
    <location>
        <begin position="153"/>
        <end position="172"/>
    </location>
</feature>
<proteinExistence type="predicted"/>
<feature type="compositionally biased region" description="Polar residues" evidence="3">
    <location>
        <begin position="670"/>
        <end position="698"/>
    </location>
</feature>
<dbReference type="Gene3D" id="1.10.238.10">
    <property type="entry name" value="EF-hand"/>
    <property type="match status" value="1"/>
</dbReference>
<feature type="compositionally biased region" description="Polar residues" evidence="3">
    <location>
        <begin position="391"/>
        <end position="400"/>
    </location>
</feature>
<feature type="region of interest" description="Disordered" evidence="3">
    <location>
        <begin position="139"/>
        <end position="217"/>
    </location>
</feature>
<sequence>MLSSPDRPGSSADTVSLISEEDEEKAPCFMPRPYMERLDLTQVGPSDILKDENGSQPVITTPRKLLNFDLPRSPRIETTSADRNVELRRLRRKSIESPRTFLNGLAGIDSLPAVIAKKDNNVDTSQVLLYLREPGYGGTTTTFGADTDPQTTRFRSQSADTRRSAFQSQPRTISEDHDPWNQGPLRASEVSFPSQQRRPASTTPWSSQSEYHSAHNLSVPSSFTEHLRERSPASGSALLDLLSRYPSAQNSVQNSPAVQAYIDRIHSDRPLPTRTYTYQSAESNFPLIEYSVRQEVPNGVRTTTSVYQNIVPNGKGYPTHQRVQTTFTSNGPVTSAVHREYHNSTPQQYQSGGPPPPLPRESSLQQQQQAHTFENRSEQQYRHPQQPPAAASSSTHQFYNNGVPAPASSASSGGGGFRQPVFHDTDQLDILAQRLLDDNMSRSTSEWSKSFEQLQNRFQNLENDDLMTPSAFSTSGSMTLPLRGTQLPISKSSSNYEMNSSLLGRAVERRAAEAPEPRKSGALDNFWSQTISSRPSSPTIQRIPTSLTAAERLQMLQEPIDTEKRYPQRVGSGQGVAARKAELMREPSHEYNEKPRAPLNPAFPSNSFLVPSFNELDNAVNELSRTVRGASFGPYGSGMSTPNNTMSRRLGGCGRFPTGEHAFSPPPLETSKSPTSSLNRKLHSPSPTDEVSESSSVYQIPTGLPHPKPKHNVKEQLYLAGIQTTPGYQISRTMYRNGPNFPVPSTGSVASRITEFEKRPGTPIVQLSTTTVKCNENVPVAMSPKSAQQTNGNMSPRSAVFRAKPVIHVDMGSTYHQQTPSAAPIRQIQVHTVQSQGQQPQNHQSSGSHPIYQNHHQNFQQQQPNNYRQHQQLPIKQHDTATHSIFDFKSNNVSAASATQIQADVTPAKSAHLAELNVVSPPKRTASAPASRLNLNGTLDSNGNYGRKTASQSDLNFSAELSVAAPTKHTIPELDLSFDNYIDDQYRPTPKAAPVITRPLPPKPQAPKEPIYYPQGKPVPQLQNDTALRRVCEVFRSFPNQKCTLENMPAVCEAAGLPMYWKMPVFLAITQDEDRLATQVDFTSWWKAMTSVAHDEAARFVYTLSMGSRSYLQPEDFYELIMDIIHTHPGLAFYRDATEFHDKYCQVVMTRIFWNDAHSWSGKLTTERLRKGGVLPAIRQLQFDDDINKSLRYFSYEHFYVVYCKFWEIDSDHDLKISSNDLAQHAGGALVPMVVERIFSGAVCANPNLKNPQAELGLADFTQFLLAEEDKTHPTSVEYWFRILDLDGDGLVTLYDMELFHSQAQRRLAAEGIDSMAFQDVACQLIDMLNVPGGATSFRLSDLKKSSLRGRFINTFVNWRKFFAQETNEGSESPRIEDEGGQELTEWDRYCIEEYEAMMEDDQADAETISLNLEEDDARSLAFHDVL</sequence>
<dbReference type="SUPFAM" id="SSF47473">
    <property type="entry name" value="EF-hand"/>
    <property type="match status" value="2"/>
</dbReference>
<feature type="compositionally biased region" description="Low complexity" evidence="3">
    <location>
        <begin position="360"/>
        <end position="369"/>
    </location>
</feature>
<dbReference type="Pfam" id="PF21161">
    <property type="entry name" value="P2R3B_EF-hand"/>
    <property type="match status" value="1"/>
</dbReference>
<feature type="region of interest" description="Disordered" evidence="3">
    <location>
        <begin position="1"/>
        <end position="24"/>
    </location>
</feature>
<evidence type="ECO:0000256" key="2">
    <source>
        <dbReference type="ARBA" id="ARBA00022837"/>
    </source>
</evidence>
<feature type="region of interest" description="Disordered" evidence="3">
    <location>
        <begin position="509"/>
        <end position="541"/>
    </location>
</feature>
<feature type="compositionally biased region" description="Low complexity" evidence="3">
    <location>
        <begin position="834"/>
        <end position="852"/>
    </location>
</feature>
<name>A0AAE8ZNA7_CAEBR</name>
<feature type="compositionally biased region" description="Polar residues" evidence="3">
    <location>
        <begin position="191"/>
        <end position="217"/>
    </location>
</feature>
<gene>
    <name evidence="5" type="ORF">L3Y34_010360</name>
</gene>
<dbReference type="GO" id="GO:0005509">
    <property type="term" value="F:calcium ion binding"/>
    <property type="evidence" value="ECO:0007669"/>
    <property type="project" value="InterPro"/>
</dbReference>
<dbReference type="Pfam" id="PF17958">
    <property type="entry name" value="EF-hand_13"/>
    <property type="match status" value="1"/>
</dbReference>
<dbReference type="PROSITE" id="PS50222">
    <property type="entry name" value="EF_HAND_2"/>
    <property type="match status" value="1"/>
</dbReference>
<dbReference type="Gene3D" id="1.10.238.230">
    <property type="match status" value="1"/>
</dbReference>
<dbReference type="PANTHER" id="PTHR14095">
    <property type="entry name" value="PHOSPHATASE 2A REGULATORY SUBUNIT-RELATED"/>
    <property type="match status" value="1"/>
</dbReference>
<dbReference type="FunFam" id="1.10.238.230:FF:000004">
    <property type="entry name" value="Protein CBG16342"/>
    <property type="match status" value="1"/>
</dbReference>
<dbReference type="InterPro" id="IPR002048">
    <property type="entry name" value="EF_hand_dom"/>
</dbReference>
<dbReference type="Pfam" id="PF13499">
    <property type="entry name" value="EF-hand_7"/>
    <property type="match status" value="1"/>
</dbReference>
<evidence type="ECO:0000256" key="3">
    <source>
        <dbReference type="SAM" id="MobiDB-lite"/>
    </source>
</evidence>
<dbReference type="PROSITE" id="PS00018">
    <property type="entry name" value="EF_HAND_1"/>
    <property type="match status" value="1"/>
</dbReference>
<dbReference type="InterPro" id="IPR018247">
    <property type="entry name" value="EF_Hand_1_Ca_BS"/>
</dbReference>
<feature type="compositionally biased region" description="Polar residues" evidence="3">
    <location>
        <begin position="526"/>
        <end position="541"/>
    </location>
</feature>
<accession>A0AAE8ZNA7</accession>
<dbReference type="InterPro" id="IPR041534">
    <property type="entry name" value="EF-hand_13"/>
</dbReference>
<protein>
    <recommendedName>
        <fullName evidence="4">EF-hand domain-containing protein</fullName>
    </recommendedName>
</protein>
<feature type="region of interest" description="Disordered" evidence="3">
    <location>
        <begin position="922"/>
        <end position="944"/>
    </location>
</feature>